<name>A0A4Z2EG69_9TELE</name>
<comment type="caution">
    <text evidence="1">The sequence shown here is derived from an EMBL/GenBank/DDBJ whole genome shotgun (WGS) entry which is preliminary data.</text>
</comment>
<gene>
    <name evidence="1" type="ORF">EYF80_061977</name>
</gene>
<evidence type="ECO:0000313" key="1">
    <source>
        <dbReference type="EMBL" id="TNN27876.1"/>
    </source>
</evidence>
<sequence>MVEKIVFLLASSISVKDRKLKCRVKRWVMGFRPPPGGPMAQAKLMSTMCLNVRAENMRKCVMYSAGMFFSSLSDMVRVFPVPVGPMHSTCAAHAGT</sequence>
<evidence type="ECO:0000313" key="2">
    <source>
        <dbReference type="Proteomes" id="UP000314294"/>
    </source>
</evidence>
<dbReference type="EMBL" id="SRLO01007615">
    <property type="protein sequence ID" value="TNN27876.1"/>
    <property type="molecule type" value="Genomic_DNA"/>
</dbReference>
<keyword evidence="2" id="KW-1185">Reference proteome</keyword>
<dbReference type="Proteomes" id="UP000314294">
    <property type="component" value="Unassembled WGS sequence"/>
</dbReference>
<dbReference type="AlphaFoldDB" id="A0A4Z2EG69"/>
<organism evidence="1 2">
    <name type="scientific">Liparis tanakae</name>
    <name type="common">Tanaka's snailfish</name>
    <dbReference type="NCBI Taxonomy" id="230148"/>
    <lineage>
        <taxon>Eukaryota</taxon>
        <taxon>Metazoa</taxon>
        <taxon>Chordata</taxon>
        <taxon>Craniata</taxon>
        <taxon>Vertebrata</taxon>
        <taxon>Euteleostomi</taxon>
        <taxon>Actinopterygii</taxon>
        <taxon>Neopterygii</taxon>
        <taxon>Teleostei</taxon>
        <taxon>Neoteleostei</taxon>
        <taxon>Acanthomorphata</taxon>
        <taxon>Eupercaria</taxon>
        <taxon>Perciformes</taxon>
        <taxon>Cottioidei</taxon>
        <taxon>Cottales</taxon>
        <taxon>Liparidae</taxon>
        <taxon>Liparis</taxon>
    </lineage>
</organism>
<accession>A0A4Z2EG69</accession>
<reference evidence="1 2" key="1">
    <citation type="submission" date="2019-03" db="EMBL/GenBank/DDBJ databases">
        <title>First draft genome of Liparis tanakae, snailfish: a comprehensive survey of snailfish specific genes.</title>
        <authorList>
            <person name="Kim W."/>
            <person name="Song I."/>
            <person name="Jeong J.-H."/>
            <person name="Kim D."/>
            <person name="Kim S."/>
            <person name="Ryu S."/>
            <person name="Song J.Y."/>
            <person name="Lee S.K."/>
        </authorList>
    </citation>
    <scope>NUCLEOTIDE SEQUENCE [LARGE SCALE GENOMIC DNA]</scope>
    <source>
        <tissue evidence="1">Muscle</tissue>
    </source>
</reference>
<protein>
    <submittedName>
        <fullName evidence="1">Uncharacterized protein</fullName>
    </submittedName>
</protein>
<proteinExistence type="predicted"/>